<feature type="region of interest" description="Disordered" evidence="1">
    <location>
        <begin position="1418"/>
        <end position="1444"/>
    </location>
</feature>
<dbReference type="PANTHER" id="PTHR48125:SF12">
    <property type="entry name" value="AT HOOK TRANSCRIPTION FACTOR FAMILY-RELATED"/>
    <property type="match status" value="1"/>
</dbReference>
<dbReference type="EMBL" id="NAJN01000264">
    <property type="protein sequence ID" value="TKA75927.1"/>
    <property type="molecule type" value="Genomic_DNA"/>
</dbReference>
<feature type="compositionally biased region" description="Polar residues" evidence="1">
    <location>
        <begin position="402"/>
        <end position="413"/>
    </location>
</feature>
<feature type="compositionally biased region" description="Low complexity" evidence="1">
    <location>
        <begin position="688"/>
        <end position="698"/>
    </location>
</feature>
<evidence type="ECO:0000313" key="3">
    <source>
        <dbReference type="Proteomes" id="UP000308768"/>
    </source>
</evidence>
<dbReference type="Proteomes" id="UP000308768">
    <property type="component" value="Unassembled WGS sequence"/>
</dbReference>
<feature type="compositionally biased region" description="Basic and acidic residues" evidence="1">
    <location>
        <begin position="1087"/>
        <end position="1096"/>
    </location>
</feature>
<feature type="compositionally biased region" description="Low complexity" evidence="1">
    <location>
        <begin position="250"/>
        <end position="266"/>
    </location>
</feature>
<feature type="compositionally biased region" description="Low complexity" evidence="1">
    <location>
        <begin position="945"/>
        <end position="968"/>
    </location>
</feature>
<feature type="compositionally biased region" description="Basic and acidic residues" evidence="1">
    <location>
        <begin position="1425"/>
        <end position="1444"/>
    </location>
</feature>
<feature type="compositionally biased region" description="Gly residues" evidence="1">
    <location>
        <begin position="127"/>
        <end position="139"/>
    </location>
</feature>
<gene>
    <name evidence="2" type="ORF">B0A49_04634</name>
</gene>
<feature type="region of interest" description="Disordered" evidence="1">
    <location>
        <begin position="402"/>
        <end position="439"/>
    </location>
</feature>
<feature type="compositionally biased region" description="Pro residues" evidence="1">
    <location>
        <begin position="1"/>
        <end position="11"/>
    </location>
</feature>
<protein>
    <recommendedName>
        <fullName evidence="4">Mediator complex subunit 15 KIX domain-containing protein</fullName>
    </recommendedName>
</protein>
<feature type="region of interest" description="Disordered" evidence="1">
    <location>
        <begin position="753"/>
        <end position="813"/>
    </location>
</feature>
<keyword evidence="3" id="KW-1185">Reference proteome</keyword>
<feature type="compositionally biased region" description="Low complexity" evidence="1">
    <location>
        <begin position="109"/>
        <end position="126"/>
    </location>
</feature>
<feature type="compositionally biased region" description="Low complexity" evidence="1">
    <location>
        <begin position="755"/>
        <end position="799"/>
    </location>
</feature>
<dbReference type="OrthoDB" id="3918840at2759"/>
<feature type="region of interest" description="Disordered" evidence="1">
    <location>
        <begin position="1"/>
        <end position="20"/>
    </location>
</feature>
<feature type="compositionally biased region" description="Polar residues" evidence="1">
    <location>
        <begin position="1218"/>
        <end position="1231"/>
    </location>
</feature>
<reference evidence="2 3" key="1">
    <citation type="submission" date="2017-03" db="EMBL/GenBank/DDBJ databases">
        <title>Genomes of endolithic fungi from Antarctica.</title>
        <authorList>
            <person name="Coleine C."/>
            <person name="Masonjones S."/>
            <person name="Stajich J.E."/>
        </authorList>
    </citation>
    <scope>NUCLEOTIDE SEQUENCE [LARGE SCALE GENOMIC DNA]</scope>
    <source>
        <strain evidence="2 3">CCFEE 5187</strain>
    </source>
</reference>
<evidence type="ECO:0000256" key="1">
    <source>
        <dbReference type="SAM" id="MobiDB-lite"/>
    </source>
</evidence>
<feature type="region of interest" description="Disordered" evidence="1">
    <location>
        <begin position="1392"/>
        <end position="1411"/>
    </location>
</feature>
<feature type="compositionally biased region" description="Polar residues" evidence="1">
    <location>
        <begin position="304"/>
        <end position="321"/>
    </location>
</feature>
<dbReference type="GO" id="GO:0003712">
    <property type="term" value="F:transcription coregulator activity"/>
    <property type="evidence" value="ECO:0007669"/>
    <property type="project" value="InterPro"/>
</dbReference>
<feature type="compositionally biased region" description="Polar residues" evidence="1">
    <location>
        <begin position="276"/>
        <end position="286"/>
    </location>
</feature>
<feature type="compositionally biased region" description="Polar residues" evidence="1">
    <location>
        <begin position="555"/>
        <end position="574"/>
    </location>
</feature>
<dbReference type="InterPro" id="IPR008626">
    <property type="entry name" value="Mediator_Med15_fun"/>
</dbReference>
<feature type="region of interest" description="Disordered" evidence="1">
    <location>
        <begin position="636"/>
        <end position="736"/>
    </location>
</feature>
<accession>A0A4U0XIE5</accession>
<name>A0A4U0XIE5_9PEZI</name>
<feature type="compositionally biased region" description="Polar residues" evidence="1">
    <location>
        <begin position="975"/>
        <end position="992"/>
    </location>
</feature>
<feature type="compositionally biased region" description="Low complexity" evidence="1">
    <location>
        <begin position="430"/>
        <end position="439"/>
    </location>
</feature>
<proteinExistence type="predicted"/>
<feature type="region of interest" description="Disordered" evidence="1">
    <location>
        <begin position="933"/>
        <end position="1029"/>
    </location>
</feature>
<feature type="compositionally biased region" description="Low complexity" evidence="1">
    <location>
        <begin position="639"/>
        <end position="681"/>
    </location>
</feature>
<feature type="region of interest" description="Disordered" evidence="1">
    <location>
        <begin position="1161"/>
        <end position="1182"/>
    </location>
</feature>
<dbReference type="STRING" id="331657.A0A4U0XIE5"/>
<evidence type="ECO:0000313" key="2">
    <source>
        <dbReference type="EMBL" id="TKA75927.1"/>
    </source>
</evidence>
<comment type="caution">
    <text evidence="2">The sequence shown here is derived from an EMBL/GenBank/DDBJ whole genome shotgun (WGS) entry which is preliminary data.</text>
</comment>
<dbReference type="GO" id="GO:0016592">
    <property type="term" value="C:mediator complex"/>
    <property type="evidence" value="ECO:0007669"/>
    <property type="project" value="InterPro"/>
</dbReference>
<dbReference type="PANTHER" id="PTHR48125">
    <property type="entry name" value="LP07818P1"/>
    <property type="match status" value="1"/>
</dbReference>
<sequence length="1494" mass="162245">MQASPIPPIPPNTASMGMNNGNLQATMLANQPAQQGVLPPGTQLTPAESGNINRLAQQMVQNTPIETLNMLRKTVIEKMTPQQRQSFHNQNMDPVLQHFRRQAAGRLFQMKAQQQQQARSAALQAGQGQGPGAVLGGMGPQAAMSQRSAQQPQTTQGQPGGQEFDLTQFLGQQAEGLRSQDAGQLVVPASNNVNPQLGNFSQAGVSQIPNQTMGMPGQMANPMAQRQQQFFNAQQVQRDQALRASQMQPNAQNQARNVAQAQAHANSLRGQPGGINASQPTLQSPAMSMLNRPMGPSGQPLDVTPQQRAQQGVPQMAQQSPAQVDAQLAAQAQQQAQQRMAAAQGQQLGIRNNPLQIPAHYPTSMKQQLASLPEQAVRDLLAKFDSNNPSNQIAQYSQTGQQINPQPMQNGQLANVPMNAPGSNPASGMQQGHQQGPGVPVNPQMALQQRMLHQQTMQMRQMDLRPFPPQLLSQPVFQSLPEDVKTWGQLKEWTQQNRTLPEGTIDRLRQYQQMQLNLIRNQVQNPQAQQNAPPVSNGGPPLAQQPGGHAPQAQMVPSGNPQAQMQPRMGTQQGQLGGLPFSPPTLQEIQQVRARLPQLQNAPDDAVRAMINKQKLSHLQKMDPAAFQRYMAHNAALRQQQQQAATRQAQQQSQQPPQNQVMQPGQPQARQQRLQQPNQASQPPPPSKSARPPQATQQPGPPQQAAPSTPLVQQDRKPNITPPKAQQAPKMQATSSQQRLMNLTAQQLSQLTPEQRQAALRAQAMQRGPSQNQNQIQFQNQNQNQQPQRLQPPQALQVPANDPAAVERARQKALQNQKMRSIYADMAAKTPKGPLVQIPDSVKDQMAVKLRSFLPQIVQLEKYMSSYFQIMDDENVFREMVQLRFLLGHQMRKDGSVKDYWSIGPDALDATMRKVANLLRLFQAKVNEAQRKAAMHAQSAAGISQQPQQPNAPLQQPQQQQQQQQQIQEGAPSVAPTSQTQLSAANLQQQQHALEVVRNNSLHRRQNSRPPAAPTTAQPPFAIGAASPQGIPVYGSNELTVDKLKFPPQKKRKPNGQQGGSAVSTPANQITPGSIASPNVGKIASPELKRAQPKEEVKPTFRCEDLDCEASINGFLTRTELDRHKEDEHKKIEDPFAYVLEVMATALGLDKDGNRKPVKVEAKPTAPVVAKPQPPAAAKPTTVQIQTTKIKQEANTPTPAAATVGTPMNRILSQQAGIKASPSGSANNLLKTPSKPIGKVQTPGSGATTGTPAKKLQPPVKADPTPKAPTLNGSAPQPEPEDPWATSLISQAQILEAFSGILDDVPGTSTEMFALRPEPSPAESSNSTEARESDVSETDRLDIFFDWDAFPSLEDSTGPGGGLSTDLAQGLSLADEGQDVLALLDAYGAERNEREGGAAAPAAETIDDDDMDVTVTHATGAESQNEEKKAKDNEEETKEKKDDTTVAAMDWTDDTASLFGDDLLADELFATERSGLDAWDDDGHGRSVFAGMFT</sequence>
<feature type="region of interest" description="Disordered" evidence="1">
    <location>
        <begin position="1047"/>
        <end position="1096"/>
    </location>
</feature>
<feature type="compositionally biased region" description="Low complexity" evidence="1">
    <location>
        <begin position="525"/>
        <end position="554"/>
    </location>
</feature>
<feature type="region of interest" description="Disordered" evidence="1">
    <location>
        <begin position="109"/>
        <end position="163"/>
    </location>
</feature>
<evidence type="ECO:0008006" key="4">
    <source>
        <dbReference type="Google" id="ProtNLM"/>
    </source>
</evidence>
<organism evidence="2 3">
    <name type="scientific">Cryomyces minteri</name>
    <dbReference type="NCBI Taxonomy" id="331657"/>
    <lineage>
        <taxon>Eukaryota</taxon>
        <taxon>Fungi</taxon>
        <taxon>Dikarya</taxon>
        <taxon>Ascomycota</taxon>
        <taxon>Pezizomycotina</taxon>
        <taxon>Dothideomycetes</taxon>
        <taxon>Dothideomycetes incertae sedis</taxon>
        <taxon>Cryomyces</taxon>
    </lineage>
</organism>
<feature type="region of interest" description="Disordered" evidence="1">
    <location>
        <begin position="241"/>
        <end position="330"/>
    </location>
</feature>
<feature type="region of interest" description="Disordered" evidence="1">
    <location>
        <begin position="525"/>
        <end position="583"/>
    </location>
</feature>
<feature type="compositionally biased region" description="Polar residues" evidence="1">
    <location>
        <begin position="1060"/>
        <end position="1077"/>
    </location>
</feature>
<dbReference type="GO" id="GO:0006357">
    <property type="term" value="P:regulation of transcription by RNA polymerase II"/>
    <property type="evidence" value="ECO:0007669"/>
    <property type="project" value="InterPro"/>
</dbReference>
<feature type="region of interest" description="Disordered" evidence="1">
    <location>
        <begin position="1218"/>
        <end position="1283"/>
    </location>
</feature>
<dbReference type="Pfam" id="PF05397">
    <property type="entry name" value="Med15_fungi"/>
    <property type="match status" value="1"/>
</dbReference>
<feature type="compositionally biased region" description="Low complexity" evidence="1">
    <location>
        <begin position="1242"/>
        <end position="1253"/>
    </location>
</feature>
<feature type="region of interest" description="Disordered" evidence="1">
    <location>
        <begin position="1311"/>
        <end position="1337"/>
    </location>
</feature>